<keyword evidence="5" id="KW-1185">Reference proteome</keyword>
<dbReference type="PANTHER" id="PTHR43861">
    <property type="entry name" value="TRANS-ACONITATE 2-METHYLTRANSFERASE-RELATED"/>
    <property type="match status" value="1"/>
</dbReference>
<sequence>MPEQGRDAADAQREHWQRTYTDHPGMYGDAPSAAAVHAAAVFCVAGAKDVLELGAGHGRDALYFAGCGFTVRATDFSPAGLRQLTNRAEELGLGSSVSVMVHDVRRPLPLPDGSVDAVFAHMLMCMALSTPEIHQLVGEVRRVLRPGGSFVYTVRHTGDAHYGAGTAHGDDIFEHGGFAVHFFDRSLVDALAEGWELREVHAFEEGDLPRRLWRITQTLPGGAGSGAADRERGAARREGNGAVVDQTSGDMDSSGRGPRRRVT</sequence>
<evidence type="ECO:0000313" key="5">
    <source>
        <dbReference type="Proteomes" id="UP001601976"/>
    </source>
</evidence>
<name>A0ABW6RGC9_9ACTN</name>
<dbReference type="InterPro" id="IPR029063">
    <property type="entry name" value="SAM-dependent_MTases_sf"/>
</dbReference>
<keyword evidence="1 4" id="KW-0808">Transferase</keyword>
<dbReference type="EMBL" id="JBIAPK010000004">
    <property type="protein sequence ID" value="MFF3340008.1"/>
    <property type="molecule type" value="Genomic_DNA"/>
</dbReference>
<dbReference type="CDD" id="cd02440">
    <property type="entry name" value="AdoMet_MTases"/>
    <property type="match status" value="1"/>
</dbReference>
<dbReference type="Pfam" id="PF13649">
    <property type="entry name" value="Methyltransf_25"/>
    <property type="match status" value="1"/>
</dbReference>
<dbReference type="GO" id="GO:0008168">
    <property type="term" value="F:methyltransferase activity"/>
    <property type="evidence" value="ECO:0007669"/>
    <property type="project" value="UniProtKB-KW"/>
</dbReference>
<evidence type="ECO:0000256" key="1">
    <source>
        <dbReference type="ARBA" id="ARBA00022679"/>
    </source>
</evidence>
<feature type="domain" description="Methyltransferase" evidence="3">
    <location>
        <begin position="50"/>
        <end position="148"/>
    </location>
</feature>
<feature type="region of interest" description="Disordered" evidence="2">
    <location>
        <begin position="219"/>
        <end position="263"/>
    </location>
</feature>
<dbReference type="GO" id="GO:0032259">
    <property type="term" value="P:methylation"/>
    <property type="evidence" value="ECO:0007669"/>
    <property type="project" value="UniProtKB-KW"/>
</dbReference>
<proteinExistence type="predicted"/>
<comment type="caution">
    <text evidence="4">The sequence shown here is derived from an EMBL/GenBank/DDBJ whole genome shotgun (WGS) entry which is preliminary data.</text>
</comment>
<dbReference type="Gene3D" id="3.40.50.150">
    <property type="entry name" value="Vaccinia Virus protein VP39"/>
    <property type="match status" value="1"/>
</dbReference>
<gene>
    <name evidence="4" type="ORF">ACFYWW_14920</name>
</gene>
<keyword evidence="4" id="KW-0489">Methyltransferase</keyword>
<protein>
    <submittedName>
        <fullName evidence="4">Class I SAM-dependent methyltransferase</fullName>
        <ecNumber evidence="4">2.1.-.-</ecNumber>
    </submittedName>
</protein>
<dbReference type="InterPro" id="IPR041698">
    <property type="entry name" value="Methyltransf_25"/>
</dbReference>
<dbReference type="SUPFAM" id="SSF53335">
    <property type="entry name" value="S-adenosyl-L-methionine-dependent methyltransferases"/>
    <property type="match status" value="1"/>
</dbReference>
<dbReference type="EC" id="2.1.-.-" evidence="4"/>
<dbReference type="RefSeq" id="WP_355713983.1">
    <property type="nucleotide sequence ID" value="NZ_JBEXNP010000002.1"/>
</dbReference>
<reference evidence="4 5" key="1">
    <citation type="submission" date="2024-10" db="EMBL/GenBank/DDBJ databases">
        <title>The Natural Products Discovery Center: Release of the First 8490 Sequenced Strains for Exploring Actinobacteria Biosynthetic Diversity.</title>
        <authorList>
            <person name="Kalkreuter E."/>
            <person name="Kautsar S.A."/>
            <person name="Yang D."/>
            <person name="Bader C.D."/>
            <person name="Teijaro C.N."/>
            <person name="Fluegel L."/>
            <person name="Davis C.M."/>
            <person name="Simpson J.R."/>
            <person name="Lauterbach L."/>
            <person name="Steele A.D."/>
            <person name="Gui C."/>
            <person name="Meng S."/>
            <person name="Li G."/>
            <person name="Viehrig K."/>
            <person name="Ye F."/>
            <person name="Su P."/>
            <person name="Kiefer A.F."/>
            <person name="Nichols A."/>
            <person name="Cepeda A.J."/>
            <person name="Yan W."/>
            <person name="Fan B."/>
            <person name="Jiang Y."/>
            <person name="Adhikari A."/>
            <person name="Zheng C.-J."/>
            <person name="Schuster L."/>
            <person name="Cowan T.M."/>
            <person name="Smanski M.J."/>
            <person name="Chevrette M.G."/>
            <person name="De Carvalho L.P.S."/>
            <person name="Shen B."/>
        </authorList>
    </citation>
    <scope>NUCLEOTIDE SEQUENCE [LARGE SCALE GENOMIC DNA]</scope>
    <source>
        <strain evidence="4 5">NPDC003029</strain>
    </source>
</reference>
<feature type="compositionally biased region" description="Basic and acidic residues" evidence="2">
    <location>
        <begin position="228"/>
        <end position="239"/>
    </location>
</feature>
<evidence type="ECO:0000313" key="4">
    <source>
        <dbReference type="EMBL" id="MFF3340008.1"/>
    </source>
</evidence>
<evidence type="ECO:0000259" key="3">
    <source>
        <dbReference type="Pfam" id="PF13649"/>
    </source>
</evidence>
<dbReference type="Proteomes" id="UP001601976">
    <property type="component" value="Unassembled WGS sequence"/>
</dbReference>
<accession>A0ABW6RGC9</accession>
<evidence type="ECO:0000256" key="2">
    <source>
        <dbReference type="SAM" id="MobiDB-lite"/>
    </source>
</evidence>
<organism evidence="4 5">
    <name type="scientific">Streptomyces flavidovirens</name>
    <dbReference type="NCBI Taxonomy" id="67298"/>
    <lineage>
        <taxon>Bacteria</taxon>
        <taxon>Bacillati</taxon>
        <taxon>Actinomycetota</taxon>
        <taxon>Actinomycetes</taxon>
        <taxon>Kitasatosporales</taxon>
        <taxon>Streptomycetaceae</taxon>
        <taxon>Streptomyces</taxon>
    </lineage>
</organism>